<sequence>MSGMPMLKRFRHLRDQSIAWAFLAPYVLLFTLFIIIPVLIAIALSFTNFNTIQAPDLVGFMNYVNLLTRDAIFMQYVLPNTILFAVIVGPGGYLLSFFLAWCLSQISKVPRTILALLLYSPSMTSGVAMTVVWKIIFSGDERGYLNSLMLNLGWISEPIAFLQSADYLMPVMIIVALWSSMGVGFLAMLAGMMNINEEMYEAADIDGVRNRFQEVFYITIPMMKPQMLFGLVMAVVNTFQVGYIGVSLSGANPTPSYAGQLIVNLIEDYGFIRYEMGYASAASVVLLILIYGVTKWSGRMFKED</sequence>
<dbReference type="Pfam" id="PF00528">
    <property type="entry name" value="BPD_transp_1"/>
    <property type="match status" value="1"/>
</dbReference>
<dbReference type="GO" id="GO:0005886">
    <property type="term" value="C:plasma membrane"/>
    <property type="evidence" value="ECO:0007669"/>
    <property type="project" value="UniProtKB-SubCell"/>
</dbReference>
<evidence type="ECO:0000256" key="6">
    <source>
        <dbReference type="ARBA" id="ARBA00023136"/>
    </source>
</evidence>
<organism evidence="9 10">
    <name type="scientific">Candidatus Ornithocaccomicrobium faecavium</name>
    <dbReference type="NCBI Taxonomy" id="2840890"/>
    <lineage>
        <taxon>Bacteria</taxon>
        <taxon>Bacillati</taxon>
        <taxon>Bacillota</taxon>
        <taxon>Clostridia</taxon>
        <taxon>Candidatus Ornithocaccomicrobium</taxon>
    </lineage>
</organism>
<keyword evidence="4 7" id="KW-0812">Transmembrane</keyword>
<dbReference type="InterPro" id="IPR035906">
    <property type="entry name" value="MetI-like_sf"/>
</dbReference>
<evidence type="ECO:0000256" key="7">
    <source>
        <dbReference type="RuleBase" id="RU363032"/>
    </source>
</evidence>
<dbReference type="PANTHER" id="PTHR43005">
    <property type="entry name" value="BLR7065 PROTEIN"/>
    <property type="match status" value="1"/>
</dbReference>
<protein>
    <submittedName>
        <fullName evidence="9">Sugar ABC transporter permease</fullName>
    </submittedName>
</protein>
<comment type="subcellular location">
    <subcellularLocation>
        <location evidence="1 7">Cell membrane</location>
        <topology evidence="1 7">Multi-pass membrane protein</topology>
    </subcellularLocation>
</comment>
<dbReference type="PANTHER" id="PTHR43005:SF1">
    <property type="entry name" value="SPERMIDINE_PUTRESCINE TRANSPORT SYSTEM PERMEASE PROTEIN"/>
    <property type="match status" value="1"/>
</dbReference>
<feature type="transmembrane region" description="Helical" evidence="7">
    <location>
        <begin position="113"/>
        <end position="136"/>
    </location>
</feature>
<evidence type="ECO:0000256" key="2">
    <source>
        <dbReference type="ARBA" id="ARBA00022448"/>
    </source>
</evidence>
<feature type="domain" description="ABC transmembrane type-1" evidence="8">
    <location>
        <begin position="78"/>
        <end position="297"/>
    </location>
</feature>
<dbReference type="SUPFAM" id="SSF161098">
    <property type="entry name" value="MetI-like"/>
    <property type="match status" value="1"/>
</dbReference>
<dbReference type="Gene3D" id="1.10.3720.10">
    <property type="entry name" value="MetI-like"/>
    <property type="match status" value="1"/>
</dbReference>
<accession>A0A9D1P5Z1</accession>
<feature type="transmembrane region" description="Helical" evidence="7">
    <location>
        <begin position="271"/>
        <end position="293"/>
    </location>
</feature>
<feature type="transmembrane region" description="Helical" evidence="7">
    <location>
        <begin position="20"/>
        <end position="46"/>
    </location>
</feature>
<evidence type="ECO:0000256" key="1">
    <source>
        <dbReference type="ARBA" id="ARBA00004651"/>
    </source>
</evidence>
<evidence type="ECO:0000256" key="4">
    <source>
        <dbReference type="ARBA" id="ARBA00022692"/>
    </source>
</evidence>
<dbReference type="PROSITE" id="PS50928">
    <property type="entry name" value="ABC_TM1"/>
    <property type="match status" value="1"/>
</dbReference>
<feature type="transmembrane region" description="Helical" evidence="7">
    <location>
        <begin position="82"/>
        <end position="101"/>
    </location>
</feature>
<keyword evidence="6 7" id="KW-0472">Membrane</keyword>
<evidence type="ECO:0000313" key="9">
    <source>
        <dbReference type="EMBL" id="HIV27181.1"/>
    </source>
</evidence>
<comment type="caution">
    <text evidence="9">The sequence shown here is derived from an EMBL/GenBank/DDBJ whole genome shotgun (WGS) entry which is preliminary data.</text>
</comment>
<feature type="transmembrane region" description="Helical" evidence="7">
    <location>
        <begin position="228"/>
        <end position="251"/>
    </location>
</feature>
<dbReference type="EMBL" id="DVOT01000075">
    <property type="protein sequence ID" value="HIV27181.1"/>
    <property type="molecule type" value="Genomic_DNA"/>
</dbReference>
<comment type="similarity">
    <text evidence="7">Belongs to the binding-protein-dependent transport system permease family.</text>
</comment>
<keyword evidence="2 7" id="KW-0813">Transport</keyword>
<proteinExistence type="inferred from homology"/>
<dbReference type="InterPro" id="IPR000515">
    <property type="entry name" value="MetI-like"/>
</dbReference>
<reference evidence="9" key="1">
    <citation type="submission" date="2020-10" db="EMBL/GenBank/DDBJ databases">
        <authorList>
            <person name="Gilroy R."/>
        </authorList>
    </citation>
    <scope>NUCLEOTIDE SEQUENCE</scope>
    <source>
        <strain evidence="9">CHK183-6373</strain>
    </source>
</reference>
<evidence type="ECO:0000256" key="3">
    <source>
        <dbReference type="ARBA" id="ARBA00022475"/>
    </source>
</evidence>
<dbReference type="GO" id="GO:0055085">
    <property type="term" value="P:transmembrane transport"/>
    <property type="evidence" value="ECO:0007669"/>
    <property type="project" value="InterPro"/>
</dbReference>
<gene>
    <name evidence="9" type="ORF">IAA64_04385</name>
</gene>
<keyword evidence="3" id="KW-1003">Cell membrane</keyword>
<feature type="transmembrane region" description="Helical" evidence="7">
    <location>
        <begin position="167"/>
        <end position="190"/>
    </location>
</feature>
<evidence type="ECO:0000313" key="10">
    <source>
        <dbReference type="Proteomes" id="UP000886884"/>
    </source>
</evidence>
<dbReference type="CDD" id="cd06261">
    <property type="entry name" value="TM_PBP2"/>
    <property type="match status" value="1"/>
</dbReference>
<dbReference type="Proteomes" id="UP000886884">
    <property type="component" value="Unassembled WGS sequence"/>
</dbReference>
<dbReference type="AlphaFoldDB" id="A0A9D1P5Z1"/>
<name>A0A9D1P5Z1_9FIRM</name>
<evidence type="ECO:0000259" key="8">
    <source>
        <dbReference type="PROSITE" id="PS50928"/>
    </source>
</evidence>
<reference evidence="9" key="2">
    <citation type="journal article" date="2021" name="PeerJ">
        <title>Extensive microbial diversity within the chicken gut microbiome revealed by metagenomics and culture.</title>
        <authorList>
            <person name="Gilroy R."/>
            <person name="Ravi A."/>
            <person name="Getino M."/>
            <person name="Pursley I."/>
            <person name="Horton D.L."/>
            <person name="Alikhan N.F."/>
            <person name="Baker D."/>
            <person name="Gharbi K."/>
            <person name="Hall N."/>
            <person name="Watson M."/>
            <person name="Adriaenssens E.M."/>
            <person name="Foster-Nyarko E."/>
            <person name="Jarju S."/>
            <person name="Secka A."/>
            <person name="Antonio M."/>
            <person name="Oren A."/>
            <person name="Chaudhuri R.R."/>
            <person name="La Ragione R."/>
            <person name="Hildebrand F."/>
            <person name="Pallen M.J."/>
        </authorList>
    </citation>
    <scope>NUCLEOTIDE SEQUENCE</scope>
    <source>
        <strain evidence="9">CHK183-6373</strain>
    </source>
</reference>
<keyword evidence="5 7" id="KW-1133">Transmembrane helix</keyword>
<evidence type="ECO:0000256" key="5">
    <source>
        <dbReference type="ARBA" id="ARBA00022989"/>
    </source>
</evidence>